<evidence type="ECO:0000313" key="3">
    <source>
        <dbReference type="Proteomes" id="UP001276659"/>
    </source>
</evidence>
<sequence length="163" mass="17672">MHFVTLLSIAIAATLATTLPHDSFSIEKRTYCSNTSSAPWQIYLFTMFTANVCCSGEGSTLSFNFTDPNFYNNANNGLTTGCYWSGAAATQPNTSNFYPCDDCTVQWKFDGFSHYIEQDVDCGGTTKTASGHDALDLTLYIVDGGTQISDNDQTTYVPIGSVA</sequence>
<evidence type="ECO:0000256" key="1">
    <source>
        <dbReference type="SAM" id="SignalP"/>
    </source>
</evidence>
<reference evidence="2" key="1">
    <citation type="submission" date="2022-11" db="EMBL/GenBank/DDBJ databases">
        <title>Chromosomal genome sequence assembly and mating type (MAT) locus characterization of the leprose asexual lichenized fungus Lepraria neglecta (Nyl.) Erichsen.</title>
        <authorList>
            <person name="Allen J.L."/>
            <person name="Pfeffer B."/>
        </authorList>
    </citation>
    <scope>NUCLEOTIDE SEQUENCE</scope>
    <source>
        <strain evidence="2">Allen 5258</strain>
    </source>
</reference>
<feature type="signal peptide" evidence="1">
    <location>
        <begin position="1"/>
        <end position="16"/>
    </location>
</feature>
<dbReference type="AlphaFoldDB" id="A0AAE0DGQ7"/>
<proteinExistence type="predicted"/>
<keyword evidence="3" id="KW-1185">Reference proteome</keyword>
<accession>A0AAE0DGQ7</accession>
<comment type="caution">
    <text evidence="2">The sequence shown here is derived from an EMBL/GenBank/DDBJ whole genome shotgun (WGS) entry which is preliminary data.</text>
</comment>
<organism evidence="2 3">
    <name type="scientific">Lepraria neglecta</name>
    <dbReference type="NCBI Taxonomy" id="209136"/>
    <lineage>
        <taxon>Eukaryota</taxon>
        <taxon>Fungi</taxon>
        <taxon>Dikarya</taxon>
        <taxon>Ascomycota</taxon>
        <taxon>Pezizomycotina</taxon>
        <taxon>Lecanoromycetes</taxon>
        <taxon>OSLEUM clade</taxon>
        <taxon>Lecanoromycetidae</taxon>
        <taxon>Lecanorales</taxon>
        <taxon>Lecanorineae</taxon>
        <taxon>Stereocaulaceae</taxon>
        <taxon>Lepraria</taxon>
    </lineage>
</organism>
<feature type="chain" id="PRO_5042166178" evidence="1">
    <location>
        <begin position="17"/>
        <end position="163"/>
    </location>
</feature>
<dbReference type="Proteomes" id="UP001276659">
    <property type="component" value="Unassembled WGS sequence"/>
</dbReference>
<evidence type="ECO:0000313" key="2">
    <source>
        <dbReference type="EMBL" id="KAK3169902.1"/>
    </source>
</evidence>
<dbReference type="EMBL" id="JASNWA010000009">
    <property type="protein sequence ID" value="KAK3169902.1"/>
    <property type="molecule type" value="Genomic_DNA"/>
</dbReference>
<gene>
    <name evidence="2" type="ORF">OEA41_009286</name>
</gene>
<protein>
    <submittedName>
        <fullName evidence="2">Uncharacterized protein</fullName>
    </submittedName>
</protein>
<name>A0AAE0DGQ7_9LECA</name>
<keyword evidence="1" id="KW-0732">Signal</keyword>